<evidence type="ECO:0000256" key="8">
    <source>
        <dbReference type="PROSITE-ProRule" id="PRU00023"/>
    </source>
</evidence>
<dbReference type="AlphaFoldDB" id="A0A2P6TGT3"/>
<dbReference type="SMART" id="SM00248">
    <property type="entry name" value="ANK"/>
    <property type="match status" value="4"/>
</dbReference>
<dbReference type="InterPro" id="IPR036010">
    <property type="entry name" value="2Fe-2S_ferredoxin-like_sf"/>
</dbReference>
<dbReference type="InterPro" id="IPR001041">
    <property type="entry name" value="2Fe-2S_ferredoxin-type"/>
</dbReference>
<keyword evidence="6 10" id="KW-0472">Membrane</keyword>
<feature type="transmembrane region" description="Helical" evidence="10">
    <location>
        <begin position="314"/>
        <end position="336"/>
    </location>
</feature>
<organism evidence="12 13">
    <name type="scientific">Chlorella sorokiniana</name>
    <name type="common">Freshwater green alga</name>
    <dbReference type="NCBI Taxonomy" id="3076"/>
    <lineage>
        <taxon>Eukaryota</taxon>
        <taxon>Viridiplantae</taxon>
        <taxon>Chlorophyta</taxon>
        <taxon>core chlorophytes</taxon>
        <taxon>Trebouxiophyceae</taxon>
        <taxon>Chlorellales</taxon>
        <taxon>Chlorellaceae</taxon>
        <taxon>Chlorella clade</taxon>
        <taxon>Chlorella</taxon>
    </lineage>
</organism>
<dbReference type="SUPFAM" id="SSF54292">
    <property type="entry name" value="2Fe-2S ferredoxin-like"/>
    <property type="match status" value="1"/>
</dbReference>
<feature type="transmembrane region" description="Helical" evidence="10">
    <location>
        <begin position="402"/>
        <end position="423"/>
    </location>
</feature>
<proteinExistence type="predicted"/>
<dbReference type="CDD" id="cd00207">
    <property type="entry name" value="fer2"/>
    <property type="match status" value="1"/>
</dbReference>
<keyword evidence="3" id="KW-0479">Metal-binding</keyword>
<dbReference type="EMBL" id="LHPG02000017">
    <property type="protein sequence ID" value="PRW33323.1"/>
    <property type="molecule type" value="Genomic_DNA"/>
</dbReference>
<dbReference type="Pfam" id="PF00111">
    <property type="entry name" value="Fer2"/>
    <property type="match status" value="1"/>
</dbReference>
<evidence type="ECO:0000256" key="10">
    <source>
        <dbReference type="SAM" id="Phobius"/>
    </source>
</evidence>
<feature type="repeat" description="ANK" evidence="8">
    <location>
        <begin position="66"/>
        <end position="103"/>
    </location>
</feature>
<keyword evidence="13" id="KW-1185">Reference proteome</keyword>
<evidence type="ECO:0000313" key="13">
    <source>
        <dbReference type="Proteomes" id="UP000239899"/>
    </source>
</evidence>
<accession>A0A2P6TGT3</accession>
<dbReference type="InterPro" id="IPR036770">
    <property type="entry name" value="Ankyrin_rpt-contain_sf"/>
</dbReference>
<keyword evidence="3" id="KW-0001">2Fe-2S</keyword>
<gene>
    <name evidence="12" type="ORF">C2E21_7926</name>
</gene>
<protein>
    <submittedName>
        <fullName evidence="12">15-cis-zeta-carotene</fullName>
    </submittedName>
</protein>
<sequence length="657" mass="70228">MAPFLSSGSGDAGPAGSSAAPGAPRAPSSAQEALFAAVKLRGRHNCLAAIYAALRDGALVAAEDGNGLTALHIAAGQNKDAEAAAAAIKMLVEEGAVVDATGGPYQEPALHLAMKNPSAAAAIAALRALLAAGADALAQDRLGRVALHRIAVLSGPEAVEDAVQQLVAAGMDINARSNSGQTALHHVARVSKAGVAAAAVQALAAAQQEAPPPPERQPEQPALVGEDAAVFDLSQQSLRSWVLFGGLLTGVLALLYPVWIAPGLGLGDDFIATLSSLSDDSSLVMLAILLVFAIAHSGLAFLRPYGEELIGARAYRVMFALVSLPLAIAAVVYFIDHRYDGIALWNVRGVPGVHELVWILSFISFYFLYPSTFNILEVAAVDEPKLHMWETGIMRITRHPQMVGQLIWCAAHTLWIGSSFMVVTSLGLMAHHLFGCWHGDFRLKRKYGEAFEAVKERTSTIPFQAIWEGRQQLPKDYYKEFLRGPYFALVPFCIGAYLCHPLMQRAAYYLGCRIASLGRTALVGQKVLCKAPRQQVAGRRQLRVQAYKVTFIRDGKERTCEVGPNDYMLDAADASRIELNASCRGGVCGTCVSKLVSGTVDNEWLEVLDDGNVLSKEQIAAGYILPCSAKPTSDCVVEANSDWGVHTIEKWSHTARA</sequence>
<evidence type="ECO:0000259" key="11">
    <source>
        <dbReference type="PROSITE" id="PS51085"/>
    </source>
</evidence>
<dbReference type="PROSITE" id="PS50088">
    <property type="entry name" value="ANK_REPEAT"/>
    <property type="match status" value="1"/>
</dbReference>
<feature type="transmembrane region" description="Helical" evidence="10">
    <location>
        <begin position="484"/>
        <end position="503"/>
    </location>
</feature>
<dbReference type="Pfam" id="PF07298">
    <property type="entry name" value="NnrU"/>
    <property type="match status" value="1"/>
</dbReference>
<dbReference type="GO" id="GO:0016020">
    <property type="term" value="C:membrane"/>
    <property type="evidence" value="ECO:0007669"/>
    <property type="project" value="UniProtKB-SubCell"/>
</dbReference>
<evidence type="ECO:0000256" key="4">
    <source>
        <dbReference type="ARBA" id="ARBA00022989"/>
    </source>
</evidence>
<evidence type="ECO:0000256" key="6">
    <source>
        <dbReference type="ARBA" id="ARBA00023136"/>
    </source>
</evidence>
<feature type="region of interest" description="Disordered" evidence="9">
    <location>
        <begin position="1"/>
        <end position="25"/>
    </location>
</feature>
<dbReference type="Pfam" id="PF00023">
    <property type="entry name" value="Ank"/>
    <property type="match status" value="1"/>
</dbReference>
<evidence type="ECO:0000313" key="12">
    <source>
        <dbReference type="EMBL" id="PRW33323.1"/>
    </source>
</evidence>
<dbReference type="PROSITE" id="PS00197">
    <property type="entry name" value="2FE2S_FER_1"/>
    <property type="match status" value="1"/>
</dbReference>
<keyword evidence="3" id="KW-0408">Iron</keyword>
<dbReference type="GO" id="GO:0009507">
    <property type="term" value="C:chloroplast"/>
    <property type="evidence" value="ECO:0007669"/>
    <property type="project" value="TreeGrafter"/>
</dbReference>
<evidence type="ECO:0000256" key="9">
    <source>
        <dbReference type="SAM" id="MobiDB-lite"/>
    </source>
</evidence>
<keyword evidence="4 10" id="KW-1133">Transmembrane helix</keyword>
<feature type="transmembrane region" description="Helical" evidence="10">
    <location>
        <begin position="281"/>
        <end position="302"/>
    </location>
</feature>
<dbReference type="GO" id="GO:0051537">
    <property type="term" value="F:2 iron, 2 sulfur cluster binding"/>
    <property type="evidence" value="ECO:0007669"/>
    <property type="project" value="UniProtKB-KW"/>
</dbReference>
<dbReference type="PROSITE" id="PS50297">
    <property type="entry name" value="ANK_REP_REGION"/>
    <property type="match status" value="1"/>
</dbReference>
<dbReference type="GO" id="GO:0016120">
    <property type="term" value="P:carotene biosynthetic process"/>
    <property type="evidence" value="ECO:0007669"/>
    <property type="project" value="TreeGrafter"/>
</dbReference>
<keyword evidence="2 10" id="KW-0812">Transmembrane</keyword>
<evidence type="ECO:0000256" key="3">
    <source>
        <dbReference type="ARBA" id="ARBA00022714"/>
    </source>
</evidence>
<dbReference type="PROSITE" id="PS51085">
    <property type="entry name" value="2FE2S_FER_2"/>
    <property type="match status" value="1"/>
</dbReference>
<dbReference type="Gene3D" id="1.20.120.1630">
    <property type="match status" value="1"/>
</dbReference>
<comment type="caution">
    <text evidence="12">The sequence shown here is derived from an EMBL/GenBank/DDBJ whole genome shotgun (WGS) entry which is preliminary data.</text>
</comment>
<dbReference type="InterPro" id="IPR009915">
    <property type="entry name" value="NnrU_dom"/>
</dbReference>
<dbReference type="PANTHER" id="PTHR35988:SF2">
    <property type="entry name" value="15-CIS-ZETA-CAROTENE ISOMERASE, CHLOROPLASTIC"/>
    <property type="match status" value="1"/>
</dbReference>
<comment type="subcellular location">
    <subcellularLocation>
        <location evidence="1">Membrane</location>
        <topology evidence="1">Multi-pass membrane protein</topology>
    </subcellularLocation>
</comment>
<dbReference type="PANTHER" id="PTHR35988">
    <property type="entry name" value="15-CIS-ZETA-CAROTENE ISOMERASE, CHLOROPLASTIC"/>
    <property type="match status" value="1"/>
</dbReference>
<reference evidence="12 13" key="1">
    <citation type="journal article" date="2018" name="Plant J.">
        <title>Genome sequences of Chlorella sorokiniana UTEX 1602 and Micractinium conductrix SAG 241.80: implications to maltose excretion by a green alga.</title>
        <authorList>
            <person name="Arriola M.B."/>
            <person name="Velmurugan N."/>
            <person name="Zhang Y."/>
            <person name="Plunkett M.H."/>
            <person name="Hondzo H."/>
            <person name="Barney B.M."/>
        </authorList>
    </citation>
    <scope>NUCLEOTIDE SEQUENCE [LARGE SCALE GENOMIC DNA]</scope>
    <source>
        <strain evidence="13">UTEX 1602</strain>
    </source>
</reference>
<feature type="domain" description="2Fe-2S ferredoxin-type" evidence="11">
    <location>
        <begin position="547"/>
        <end position="643"/>
    </location>
</feature>
<dbReference type="GO" id="GO:0090471">
    <property type="term" value="F:9,15,9'-tri-cis-zeta-carotene isomerase activity"/>
    <property type="evidence" value="ECO:0007669"/>
    <property type="project" value="TreeGrafter"/>
</dbReference>
<keyword evidence="5" id="KW-0411">Iron-sulfur</keyword>
<dbReference type="InterPro" id="IPR012675">
    <property type="entry name" value="Beta-grasp_dom_sf"/>
</dbReference>
<feature type="transmembrane region" description="Helical" evidence="10">
    <location>
        <begin position="241"/>
        <end position="261"/>
    </location>
</feature>
<name>A0A2P6TGT3_CHLSO</name>
<dbReference type="Proteomes" id="UP000239899">
    <property type="component" value="Unassembled WGS sequence"/>
</dbReference>
<evidence type="ECO:0000256" key="1">
    <source>
        <dbReference type="ARBA" id="ARBA00004141"/>
    </source>
</evidence>
<dbReference type="SUPFAM" id="SSF48403">
    <property type="entry name" value="Ankyrin repeat"/>
    <property type="match status" value="1"/>
</dbReference>
<evidence type="ECO:0000256" key="2">
    <source>
        <dbReference type="ARBA" id="ARBA00022692"/>
    </source>
</evidence>
<dbReference type="STRING" id="3076.A0A2P6TGT3"/>
<dbReference type="Gene3D" id="3.10.20.30">
    <property type="match status" value="1"/>
</dbReference>
<keyword evidence="8" id="KW-0040">ANK repeat</keyword>
<dbReference type="InterPro" id="IPR006058">
    <property type="entry name" value="2Fe2S_fd_BS"/>
</dbReference>
<evidence type="ECO:0000256" key="7">
    <source>
        <dbReference type="ARBA" id="ARBA00034078"/>
    </source>
</evidence>
<dbReference type="InterPro" id="IPR002110">
    <property type="entry name" value="Ankyrin_rpt"/>
</dbReference>
<dbReference type="OrthoDB" id="41527at2759"/>
<dbReference type="Gene3D" id="1.25.40.20">
    <property type="entry name" value="Ankyrin repeat-containing domain"/>
    <property type="match status" value="2"/>
</dbReference>
<comment type="cofactor">
    <cofactor evidence="7">
        <name>[2Fe-2S] cluster</name>
        <dbReference type="ChEBI" id="CHEBI:190135"/>
    </cofactor>
</comment>
<feature type="transmembrane region" description="Helical" evidence="10">
    <location>
        <begin position="356"/>
        <end position="381"/>
    </location>
</feature>
<evidence type="ECO:0000256" key="5">
    <source>
        <dbReference type="ARBA" id="ARBA00023014"/>
    </source>
</evidence>